<organism evidence="1 2">
    <name type="scientific">Stackebrandtia endophytica</name>
    <dbReference type="NCBI Taxonomy" id="1496996"/>
    <lineage>
        <taxon>Bacteria</taxon>
        <taxon>Bacillati</taxon>
        <taxon>Actinomycetota</taxon>
        <taxon>Actinomycetes</taxon>
        <taxon>Glycomycetales</taxon>
        <taxon>Glycomycetaceae</taxon>
        <taxon>Stackebrandtia</taxon>
    </lineage>
</organism>
<sequence>MADELNSPGGGYKYNTQSLTFAQIVAIVDSDYASRGRADDMAEGWRRLANLTERVQSYLDSERSLLAENFTTQHSSVFFEHLDDVITSANSAVAPAQLNADSLNGAVAEVERIKNVAA</sequence>
<dbReference type="RefSeq" id="WP_142037539.1">
    <property type="nucleotide sequence ID" value="NZ_JBHTGS010000001.1"/>
</dbReference>
<evidence type="ECO:0000313" key="1">
    <source>
        <dbReference type="EMBL" id="TQL76313.1"/>
    </source>
</evidence>
<gene>
    <name evidence="1" type="ORF">FB566_1839</name>
</gene>
<proteinExistence type="predicted"/>
<evidence type="ECO:0008006" key="3">
    <source>
        <dbReference type="Google" id="ProtNLM"/>
    </source>
</evidence>
<keyword evidence="2" id="KW-1185">Reference proteome</keyword>
<protein>
    <recommendedName>
        <fullName evidence="3">WXG100 family type VII secretion target</fullName>
    </recommendedName>
</protein>
<dbReference type="AlphaFoldDB" id="A0A543AUP4"/>
<evidence type="ECO:0000313" key="2">
    <source>
        <dbReference type="Proteomes" id="UP000317043"/>
    </source>
</evidence>
<accession>A0A543AUP4</accession>
<dbReference type="InParanoid" id="A0A543AUP4"/>
<dbReference type="EMBL" id="VFOW01000001">
    <property type="protein sequence ID" value="TQL76313.1"/>
    <property type="molecule type" value="Genomic_DNA"/>
</dbReference>
<name>A0A543AUP4_9ACTN</name>
<reference evidence="1 2" key="1">
    <citation type="submission" date="2019-06" db="EMBL/GenBank/DDBJ databases">
        <title>Sequencing the genomes of 1000 actinobacteria strains.</title>
        <authorList>
            <person name="Klenk H.-P."/>
        </authorList>
    </citation>
    <scope>NUCLEOTIDE SEQUENCE [LARGE SCALE GENOMIC DNA]</scope>
    <source>
        <strain evidence="1 2">DSM 45928</strain>
    </source>
</reference>
<comment type="caution">
    <text evidence="1">The sequence shown here is derived from an EMBL/GenBank/DDBJ whole genome shotgun (WGS) entry which is preliminary data.</text>
</comment>
<dbReference type="Proteomes" id="UP000317043">
    <property type="component" value="Unassembled WGS sequence"/>
</dbReference>